<dbReference type="Pfam" id="PF13676">
    <property type="entry name" value="TIR_2"/>
    <property type="match status" value="1"/>
</dbReference>
<dbReference type="RefSeq" id="WP_151628273.1">
    <property type="nucleotide sequence ID" value="NZ_WBPG01000031.1"/>
</dbReference>
<evidence type="ECO:0000259" key="1">
    <source>
        <dbReference type="PROSITE" id="PS50104"/>
    </source>
</evidence>
<sequence>MSEIKTNSDTVDFFISYNHKDEEYAEWISWILEDAGYTTIVQAWDFKSGQNFAVLMHQAASKSRHTLALVSNNYLGSQFTLAEWISAFADDPTGERQKLIPIRIEDIKLEGLLKAILYIDLVGKGHEEAAAAILEGVQTKRKKPTTPPPLPGIIPKNTEVQSFSVEGEWYKPWIESRLKEIEIKGPYHKIKDGAKLVVHLIPIEAITSSKTYDVKELRLPLDLEPFCCLGWNHDINKHGFLTYAQFSVSDLPHSYVQLHRNGIIEAIDRELLNGRDKYIPAVAFEQKIITLIENCYMKALQKLGVKLPFVINLTLIDVKEYYISMNPKFNKGTIQDDVLQLPPVLINSWEENIAKVLKPSFDYLWNNCGVAESPNFDSNGKYKKDPHIY</sequence>
<proteinExistence type="predicted"/>
<evidence type="ECO:0000313" key="2">
    <source>
        <dbReference type="EMBL" id="KAB2439862.1"/>
    </source>
</evidence>
<reference evidence="2 3" key="1">
    <citation type="submission" date="2019-10" db="EMBL/GenBank/DDBJ databases">
        <title>Bacillus from the desert of Cuatro Cinegas, Coahuila.</title>
        <authorList>
            <person name="Olmedo-Alvarez G."/>
            <person name="Saldana S."/>
            <person name="Barcelo D."/>
        </authorList>
    </citation>
    <scope>NUCLEOTIDE SEQUENCE [LARGE SCALE GENOMIC DNA]</scope>
    <source>
        <strain evidence="2 3">CH155b_5T</strain>
    </source>
</reference>
<protein>
    <submittedName>
        <fullName evidence="2">Toll/interleukin-1 receptor domain-containing protein</fullName>
    </submittedName>
</protein>
<dbReference type="InterPro" id="IPR000157">
    <property type="entry name" value="TIR_dom"/>
</dbReference>
<dbReference type="SUPFAM" id="SSF52200">
    <property type="entry name" value="Toll/Interleukin receptor TIR domain"/>
    <property type="match status" value="1"/>
</dbReference>
<evidence type="ECO:0000313" key="3">
    <source>
        <dbReference type="Proteomes" id="UP000470409"/>
    </source>
</evidence>
<gene>
    <name evidence="2" type="ORF">F8163_28005</name>
</gene>
<dbReference type="AlphaFoldDB" id="A0A7V7V3G4"/>
<dbReference type="InterPro" id="IPR035897">
    <property type="entry name" value="Toll_tir_struct_dom_sf"/>
</dbReference>
<accession>A0A7V7V3G4</accession>
<dbReference type="GO" id="GO:0007165">
    <property type="term" value="P:signal transduction"/>
    <property type="evidence" value="ECO:0007669"/>
    <property type="project" value="InterPro"/>
</dbReference>
<keyword evidence="2" id="KW-0675">Receptor</keyword>
<dbReference type="SMART" id="SM00255">
    <property type="entry name" value="TIR"/>
    <property type="match status" value="1"/>
</dbReference>
<dbReference type="EMBL" id="WBPG01000031">
    <property type="protein sequence ID" value="KAB2439862.1"/>
    <property type="molecule type" value="Genomic_DNA"/>
</dbReference>
<organism evidence="2 3">
    <name type="scientific">Bacillus luti</name>
    <dbReference type="NCBI Taxonomy" id="2026191"/>
    <lineage>
        <taxon>Bacteria</taxon>
        <taxon>Bacillati</taxon>
        <taxon>Bacillota</taxon>
        <taxon>Bacilli</taxon>
        <taxon>Bacillales</taxon>
        <taxon>Bacillaceae</taxon>
        <taxon>Bacillus</taxon>
        <taxon>Bacillus cereus group</taxon>
    </lineage>
</organism>
<dbReference type="PROSITE" id="PS50104">
    <property type="entry name" value="TIR"/>
    <property type="match status" value="1"/>
</dbReference>
<feature type="domain" description="TIR" evidence="1">
    <location>
        <begin position="9"/>
        <end position="133"/>
    </location>
</feature>
<dbReference type="Gene3D" id="3.40.50.10140">
    <property type="entry name" value="Toll/interleukin-1 receptor homology (TIR) domain"/>
    <property type="match status" value="1"/>
</dbReference>
<comment type="caution">
    <text evidence="2">The sequence shown here is derived from an EMBL/GenBank/DDBJ whole genome shotgun (WGS) entry which is preliminary data.</text>
</comment>
<dbReference type="Proteomes" id="UP000470409">
    <property type="component" value="Unassembled WGS sequence"/>
</dbReference>
<name>A0A7V7V3G4_9BACI</name>